<evidence type="ECO:0000313" key="6">
    <source>
        <dbReference type="Proteomes" id="UP000199031"/>
    </source>
</evidence>
<keyword evidence="4" id="KW-0812">Transmembrane</keyword>
<evidence type="ECO:0000256" key="3">
    <source>
        <dbReference type="ARBA" id="ARBA00022679"/>
    </source>
</evidence>
<keyword evidence="2" id="KW-0328">Glycosyltransferase</keyword>
<gene>
    <name evidence="5" type="ORF">SAMN05444277_103281</name>
</gene>
<evidence type="ECO:0000256" key="1">
    <source>
        <dbReference type="ARBA" id="ARBA00006739"/>
    </source>
</evidence>
<feature type="transmembrane region" description="Helical" evidence="4">
    <location>
        <begin position="6"/>
        <end position="33"/>
    </location>
</feature>
<proteinExistence type="inferred from homology"/>
<keyword evidence="6" id="KW-1185">Reference proteome</keyword>
<keyword evidence="3 5" id="KW-0808">Transferase</keyword>
<keyword evidence="4" id="KW-0472">Membrane</keyword>
<sequence length="401" mass="45303">MFDIAINILFLIFLIYCGLSVFYFFIFSLAGLISKKESNSNFSVPVSRIAVLVPAYKEDNIILSTAANLLKLDYPKNWYDIYIIADSFQPGTITRLKELDLNVIEVSFENSTKTKSLNAAFQSITQHYNIALICDADNLLAEDFLRQVNYEFVNGEKAVQAKRVAKNADTKFAVLDGCSEAINNHIFRKGANALGLSSAVIGSGMAFEFDFLKNILHEIEAVSGFDKPLQLKVVESGIKIKYLENALVFDEKIDNPNAFKHQRKRWLLSQFVYLKQFFVPGIQQLFKGNFSYFNLAVLNNVVPPRVLLIFALFVLTVLSYFFQPATIFYVFTGISILYFITLAIALPKQLINKNLFSAALHLPKAICMMIVSLFTIKKAKNVFIHTAHTKNEVSNPLFKAK</sequence>
<dbReference type="Pfam" id="PF13641">
    <property type="entry name" value="Glyco_tranf_2_3"/>
    <property type="match status" value="1"/>
</dbReference>
<dbReference type="PANTHER" id="PTHR43630">
    <property type="entry name" value="POLY-BETA-1,6-N-ACETYL-D-GLUCOSAMINE SYNTHASE"/>
    <property type="match status" value="1"/>
</dbReference>
<dbReference type="AlphaFoldDB" id="A0A1I5UGR4"/>
<keyword evidence="4" id="KW-1133">Transmembrane helix</keyword>
<evidence type="ECO:0000313" key="5">
    <source>
        <dbReference type="EMBL" id="SFP94420.1"/>
    </source>
</evidence>
<dbReference type="CDD" id="cd06423">
    <property type="entry name" value="CESA_like"/>
    <property type="match status" value="1"/>
</dbReference>
<protein>
    <submittedName>
        <fullName evidence="5">Glycosyltransferase, catalytic subunit of cellulose synthase and poly-beta-1,6-N-acetylglucosamine synthase</fullName>
    </submittedName>
</protein>
<dbReference type="Proteomes" id="UP000199031">
    <property type="component" value="Unassembled WGS sequence"/>
</dbReference>
<dbReference type="EMBL" id="FOXQ01000003">
    <property type="protein sequence ID" value="SFP94420.1"/>
    <property type="molecule type" value="Genomic_DNA"/>
</dbReference>
<evidence type="ECO:0000256" key="2">
    <source>
        <dbReference type="ARBA" id="ARBA00022676"/>
    </source>
</evidence>
<dbReference type="Gene3D" id="3.90.550.10">
    <property type="entry name" value="Spore Coat Polysaccharide Biosynthesis Protein SpsA, Chain A"/>
    <property type="match status" value="1"/>
</dbReference>
<reference evidence="5" key="1">
    <citation type="submission" date="2016-10" db="EMBL/GenBank/DDBJ databases">
        <authorList>
            <person name="de Groot N.N."/>
        </authorList>
    </citation>
    <scope>NUCLEOTIDE SEQUENCE [LARGE SCALE GENOMIC DNA]</scope>
    <source>
        <strain evidence="5">DSM 28286</strain>
    </source>
</reference>
<feature type="transmembrane region" description="Helical" evidence="4">
    <location>
        <begin position="358"/>
        <end position="376"/>
    </location>
</feature>
<dbReference type="OrthoDB" id="1523666at2"/>
<comment type="similarity">
    <text evidence="1">Belongs to the glycosyltransferase 2 family.</text>
</comment>
<feature type="transmembrane region" description="Helical" evidence="4">
    <location>
        <begin position="327"/>
        <end position="346"/>
    </location>
</feature>
<dbReference type="PANTHER" id="PTHR43630:SF1">
    <property type="entry name" value="POLY-BETA-1,6-N-ACETYL-D-GLUCOSAMINE SYNTHASE"/>
    <property type="match status" value="1"/>
</dbReference>
<organism evidence="5 6">
    <name type="scientific">Parafilimonas terrae</name>
    <dbReference type="NCBI Taxonomy" id="1465490"/>
    <lineage>
        <taxon>Bacteria</taxon>
        <taxon>Pseudomonadati</taxon>
        <taxon>Bacteroidota</taxon>
        <taxon>Chitinophagia</taxon>
        <taxon>Chitinophagales</taxon>
        <taxon>Chitinophagaceae</taxon>
        <taxon>Parafilimonas</taxon>
    </lineage>
</organism>
<dbReference type="RefSeq" id="WP_090656985.1">
    <property type="nucleotide sequence ID" value="NZ_FOXQ01000003.1"/>
</dbReference>
<dbReference type="STRING" id="1465490.SAMN05444277_103281"/>
<dbReference type="GO" id="GO:0016757">
    <property type="term" value="F:glycosyltransferase activity"/>
    <property type="evidence" value="ECO:0007669"/>
    <property type="project" value="UniProtKB-KW"/>
</dbReference>
<name>A0A1I5UGR4_9BACT</name>
<evidence type="ECO:0000256" key="4">
    <source>
        <dbReference type="SAM" id="Phobius"/>
    </source>
</evidence>
<accession>A0A1I5UGR4</accession>
<dbReference type="SUPFAM" id="SSF53448">
    <property type="entry name" value="Nucleotide-diphospho-sugar transferases"/>
    <property type="match status" value="1"/>
</dbReference>
<dbReference type="InterPro" id="IPR029044">
    <property type="entry name" value="Nucleotide-diphossugar_trans"/>
</dbReference>